<evidence type="ECO:0000256" key="1">
    <source>
        <dbReference type="SAM" id="MobiDB-lite"/>
    </source>
</evidence>
<feature type="compositionally biased region" description="Acidic residues" evidence="1">
    <location>
        <begin position="17"/>
        <end position="35"/>
    </location>
</feature>
<name>A0A5B7ELF2_PORTR</name>
<dbReference type="AlphaFoldDB" id="A0A5B7ELF2"/>
<feature type="compositionally biased region" description="Basic and acidic residues" evidence="1">
    <location>
        <begin position="77"/>
        <end position="91"/>
    </location>
</feature>
<organism evidence="2 3">
    <name type="scientific">Portunus trituberculatus</name>
    <name type="common">Swimming crab</name>
    <name type="synonym">Neptunus trituberculatus</name>
    <dbReference type="NCBI Taxonomy" id="210409"/>
    <lineage>
        <taxon>Eukaryota</taxon>
        <taxon>Metazoa</taxon>
        <taxon>Ecdysozoa</taxon>
        <taxon>Arthropoda</taxon>
        <taxon>Crustacea</taxon>
        <taxon>Multicrustacea</taxon>
        <taxon>Malacostraca</taxon>
        <taxon>Eumalacostraca</taxon>
        <taxon>Eucarida</taxon>
        <taxon>Decapoda</taxon>
        <taxon>Pleocyemata</taxon>
        <taxon>Brachyura</taxon>
        <taxon>Eubrachyura</taxon>
        <taxon>Portunoidea</taxon>
        <taxon>Portunidae</taxon>
        <taxon>Portuninae</taxon>
        <taxon>Portunus</taxon>
    </lineage>
</organism>
<sequence>MEKDWEEGMNVEREEMCGGEENNENDGEEKEAEGDGDFRLEYDENFSEEEGNGKELGERKAEGETIEGEENEGPVVSKDRPPLGLGRKEKGESLIKGLGWKLSLESSLEAEF</sequence>
<evidence type="ECO:0000313" key="3">
    <source>
        <dbReference type="Proteomes" id="UP000324222"/>
    </source>
</evidence>
<gene>
    <name evidence="2" type="ORF">E2C01_027388</name>
</gene>
<reference evidence="2 3" key="1">
    <citation type="submission" date="2019-05" db="EMBL/GenBank/DDBJ databases">
        <title>Another draft genome of Portunus trituberculatus and its Hox gene families provides insights of decapod evolution.</title>
        <authorList>
            <person name="Jeong J.-H."/>
            <person name="Song I."/>
            <person name="Kim S."/>
            <person name="Choi T."/>
            <person name="Kim D."/>
            <person name="Ryu S."/>
            <person name="Kim W."/>
        </authorList>
    </citation>
    <scope>NUCLEOTIDE SEQUENCE [LARGE SCALE GENOMIC DNA]</scope>
    <source>
        <tissue evidence="2">Muscle</tissue>
    </source>
</reference>
<evidence type="ECO:0000313" key="2">
    <source>
        <dbReference type="EMBL" id="MPC34016.1"/>
    </source>
</evidence>
<proteinExistence type="predicted"/>
<dbReference type="EMBL" id="VSRR010002964">
    <property type="protein sequence ID" value="MPC34016.1"/>
    <property type="molecule type" value="Genomic_DNA"/>
</dbReference>
<accession>A0A5B7ELF2</accession>
<dbReference type="Proteomes" id="UP000324222">
    <property type="component" value="Unassembled WGS sequence"/>
</dbReference>
<feature type="region of interest" description="Disordered" evidence="1">
    <location>
        <begin position="1"/>
        <end position="91"/>
    </location>
</feature>
<keyword evidence="3" id="KW-1185">Reference proteome</keyword>
<feature type="compositionally biased region" description="Basic and acidic residues" evidence="1">
    <location>
        <begin position="51"/>
        <end position="63"/>
    </location>
</feature>
<comment type="caution">
    <text evidence="2">The sequence shown here is derived from an EMBL/GenBank/DDBJ whole genome shotgun (WGS) entry which is preliminary data.</text>
</comment>
<protein>
    <submittedName>
        <fullName evidence="2">Uncharacterized protein</fullName>
    </submittedName>
</protein>